<evidence type="ECO:0000313" key="2">
    <source>
        <dbReference type="EMBL" id="KAK4391490.1"/>
    </source>
</evidence>
<dbReference type="Proteomes" id="UP001289374">
    <property type="component" value="Unassembled WGS sequence"/>
</dbReference>
<keyword evidence="3" id="KW-1185">Reference proteome</keyword>
<reference evidence="2" key="2">
    <citation type="journal article" date="2024" name="Plant">
        <title>Genomic evolution and insights into agronomic trait innovations of Sesamum species.</title>
        <authorList>
            <person name="Miao H."/>
            <person name="Wang L."/>
            <person name="Qu L."/>
            <person name="Liu H."/>
            <person name="Sun Y."/>
            <person name="Le M."/>
            <person name="Wang Q."/>
            <person name="Wei S."/>
            <person name="Zheng Y."/>
            <person name="Lin W."/>
            <person name="Duan Y."/>
            <person name="Cao H."/>
            <person name="Xiong S."/>
            <person name="Wang X."/>
            <person name="Wei L."/>
            <person name="Li C."/>
            <person name="Ma Q."/>
            <person name="Ju M."/>
            <person name="Zhao R."/>
            <person name="Li G."/>
            <person name="Mu C."/>
            <person name="Tian Q."/>
            <person name="Mei H."/>
            <person name="Zhang T."/>
            <person name="Gao T."/>
            <person name="Zhang H."/>
        </authorList>
    </citation>
    <scope>NUCLEOTIDE SEQUENCE</scope>
    <source>
        <strain evidence="2">K16</strain>
    </source>
</reference>
<name>A0AAE2BN70_9LAMI</name>
<proteinExistence type="predicted"/>
<protein>
    <recommendedName>
        <fullName evidence="4">Retrotransposon gag domain-containing protein</fullName>
    </recommendedName>
</protein>
<gene>
    <name evidence="2" type="ORF">Sango_1926800</name>
</gene>
<sequence>MSRFESETPKLRLPKSKETRRSLDHEMHPLFSDDSHPWKPKGVDCECAGAFGDLHYEKVVTEFNKLHQETTVNAYLEKFEELEAQMLIFNKHLGEEFFMMKFISGLKEVIKCHVATMKATNQAIMLAR</sequence>
<dbReference type="EMBL" id="JACGWL010000011">
    <property type="protein sequence ID" value="KAK4391490.1"/>
    <property type="molecule type" value="Genomic_DNA"/>
</dbReference>
<dbReference type="AlphaFoldDB" id="A0AAE2BN70"/>
<evidence type="ECO:0000256" key="1">
    <source>
        <dbReference type="SAM" id="MobiDB-lite"/>
    </source>
</evidence>
<comment type="caution">
    <text evidence="2">The sequence shown here is derived from an EMBL/GenBank/DDBJ whole genome shotgun (WGS) entry which is preliminary data.</text>
</comment>
<accession>A0AAE2BN70</accession>
<reference evidence="2" key="1">
    <citation type="submission" date="2020-06" db="EMBL/GenBank/DDBJ databases">
        <authorList>
            <person name="Li T."/>
            <person name="Hu X."/>
            <person name="Zhang T."/>
            <person name="Song X."/>
            <person name="Zhang H."/>
            <person name="Dai N."/>
            <person name="Sheng W."/>
            <person name="Hou X."/>
            <person name="Wei L."/>
        </authorList>
    </citation>
    <scope>NUCLEOTIDE SEQUENCE</scope>
    <source>
        <strain evidence="2">K16</strain>
        <tissue evidence="2">Leaf</tissue>
    </source>
</reference>
<organism evidence="2 3">
    <name type="scientific">Sesamum angolense</name>
    <dbReference type="NCBI Taxonomy" id="2727404"/>
    <lineage>
        <taxon>Eukaryota</taxon>
        <taxon>Viridiplantae</taxon>
        <taxon>Streptophyta</taxon>
        <taxon>Embryophyta</taxon>
        <taxon>Tracheophyta</taxon>
        <taxon>Spermatophyta</taxon>
        <taxon>Magnoliopsida</taxon>
        <taxon>eudicotyledons</taxon>
        <taxon>Gunneridae</taxon>
        <taxon>Pentapetalae</taxon>
        <taxon>asterids</taxon>
        <taxon>lamiids</taxon>
        <taxon>Lamiales</taxon>
        <taxon>Pedaliaceae</taxon>
        <taxon>Sesamum</taxon>
    </lineage>
</organism>
<evidence type="ECO:0000313" key="3">
    <source>
        <dbReference type="Proteomes" id="UP001289374"/>
    </source>
</evidence>
<evidence type="ECO:0008006" key="4">
    <source>
        <dbReference type="Google" id="ProtNLM"/>
    </source>
</evidence>
<feature type="region of interest" description="Disordered" evidence="1">
    <location>
        <begin position="1"/>
        <end position="37"/>
    </location>
</feature>